<name>A0ABS0L7W9_9BACT</name>
<evidence type="ECO:0000259" key="2">
    <source>
        <dbReference type="PROSITE" id="PS50943"/>
    </source>
</evidence>
<reference evidence="3 4" key="1">
    <citation type="submission" date="2020-11" db="EMBL/GenBank/DDBJ databases">
        <title>Hymenobacter sp.</title>
        <authorList>
            <person name="Kim M.K."/>
        </authorList>
    </citation>
    <scope>NUCLEOTIDE SEQUENCE [LARGE SCALE GENOMIC DNA]</scope>
    <source>
        <strain evidence="3 4">BT594</strain>
    </source>
</reference>
<keyword evidence="4" id="KW-1185">Reference proteome</keyword>
<accession>A0ABS0L7W9</accession>
<gene>
    <name evidence="3" type="ORF">I5L79_21695</name>
</gene>
<dbReference type="InterPro" id="IPR001387">
    <property type="entry name" value="Cro/C1-type_HTH"/>
</dbReference>
<dbReference type="PROSITE" id="PS50943">
    <property type="entry name" value="HTH_CROC1"/>
    <property type="match status" value="1"/>
</dbReference>
<dbReference type="SMART" id="SM00530">
    <property type="entry name" value="HTH_XRE"/>
    <property type="match status" value="1"/>
</dbReference>
<dbReference type="CDD" id="cd00093">
    <property type="entry name" value="HTH_XRE"/>
    <property type="match status" value="1"/>
</dbReference>
<comment type="caution">
    <text evidence="3">The sequence shown here is derived from an EMBL/GenBank/DDBJ whole genome shotgun (WGS) entry which is preliminary data.</text>
</comment>
<organism evidence="3 4">
    <name type="scientific">Hymenobacter guriensis</name>
    <dbReference type="NCBI Taxonomy" id="2793065"/>
    <lineage>
        <taxon>Bacteria</taxon>
        <taxon>Pseudomonadati</taxon>
        <taxon>Bacteroidota</taxon>
        <taxon>Cytophagia</taxon>
        <taxon>Cytophagales</taxon>
        <taxon>Hymenobacteraceae</taxon>
        <taxon>Hymenobacter</taxon>
    </lineage>
</organism>
<feature type="domain" description="HTH cro/C1-type" evidence="2">
    <location>
        <begin position="24"/>
        <end position="74"/>
    </location>
</feature>
<dbReference type="InterPro" id="IPR010982">
    <property type="entry name" value="Lambda_DNA-bd_dom_sf"/>
</dbReference>
<dbReference type="Proteomes" id="UP000601099">
    <property type="component" value="Unassembled WGS sequence"/>
</dbReference>
<sequence>MDQATPSSGASQQTDYQRRFAEGRAEASFTLQAVADVVGISKAAVSQFEKGKSSLSLDKFLKACEALNLRTEWVLHGKGKMFDGERPAPQRVQGRPARRL</sequence>
<dbReference type="Pfam" id="PF01381">
    <property type="entry name" value="HTH_3"/>
    <property type="match status" value="1"/>
</dbReference>
<evidence type="ECO:0000313" key="3">
    <source>
        <dbReference type="EMBL" id="MBG8556174.1"/>
    </source>
</evidence>
<feature type="region of interest" description="Disordered" evidence="1">
    <location>
        <begin position="80"/>
        <end position="100"/>
    </location>
</feature>
<dbReference type="RefSeq" id="WP_196957192.1">
    <property type="nucleotide sequence ID" value="NZ_JADWYK010000021.1"/>
</dbReference>
<protein>
    <submittedName>
        <fullName evidence="3">Helix-turn-helix transcriptional regulator</fullName>
    </submittedName>
</protein>
<dbReference type="EMBL" id="JADWYK010000021">
    <property type="protein sequence ID" value="MBG8556174.1"/>
    <property type="molecule type" value="Genomic_DNA"/>
</dbReference>
<evidence type="ECO:0000313" key="4">
    <source>
        <dbReference type="Proteomes" id="UP000601099"/>
    </source>
</evidence>
<dbReference type="SUPFAM" id="SSF47413">
    <property type="entry name" value="lambda repressor-like DNA-binding domains"/>
    <property type="match status" value="1"/>
</dbReference>
<proteinExistence type="predicted"/>
<dbReference type="Gene3D" id="1.10.260.40">
    <property type="entry name" value="lambda repressor-like DNA-binding domains"/>
    <property type="match status" value="1"/>
</dbReference>
<evidence type="ECO:0000256" key="1">
    <source>
        <dbReference type="SAM" id="MobiDB-lite"/>
    </source>
</evidence>